<dbReference type="SUPFAM" id="SSF116734">
    <property type="entry name" value="DNA methylase specificity domain"/>
    <property type="match status" value="2"/>
</dbReference>
<dbReference type="REBASE" id="409657">
    <property type="entry name" value="S.Aca2539III"/>
</dbReference>
<dbReference type="Pfam" id="PF01420">
    <property type="entry name" value="Methylase_S"/>
    <property type="match status" value="1"/>
</dbReference>
<dbReference type="GO" id="GO:0009307">
    <property type="term" value="P:DNA restriction-modification system"/>
    <property type="evidence" value="ECO:0007669"/>
    <property type="project" value="UniProtKB-KW"/>
</dbReference>
<organism evidence="4 5">
    <name type="scientific">Aeromonas caviae</name>
    <name type="common">Aeromonas punctata</name>
    <dbReference type="NCBI Taxonomy" id="648"/>
    <lineage>
        <taxon>Bacteria</taxon>
        <taxon>Pseudomonadati</taxon>
        <taxon>Pseudomonadota</taxon>
        <taxon>Gammaproteobacteria</taxon>
        <taxon>Aeromonadales</taxon>
        <taxon>Aeromonadaceae</taxon>
        <taxon>Aeromonas</taxon>
    </lineage>
</organism>
<sequence>MSHYKPYPAYRDSGVEWIGQVPSKWEVKPIKIVATFNDDVLPDSTAADTPISYVDISSVSYAAGIGSTEEMLFGNAPSRARRKAKVGDVVISTVRTYLKAVAAVDAAHADCVYSTGFAVLRSRTGHIEPNFLKWLALNELFIQSVESHSEGLSYPAINAPELVNLKTVMPSLPEQATIAVTIDRETARFDALIAKKTRFIELLKEKRQALITHAVTKGLNPKAKMKASGVEWIGEVPEHWAVCKLSYRYSVELGKMLDEKRITGQHPIPYLRNKDVQWDSINTAELPVMDIAPNEHERYTVRNGDLLVCEGGDIGRSAVWRGSDNVIGYQKALHRLRSLSPDKDCVEFYVYVLGAAKRNGVFEEGETKSTISHLPAEKFREYRFAFPPVDEQIEIMTSLKQTLGRIDLLTEKTQRSIDLLRERRAAFITAAVTGQIDLRESA</sequence>
<evidence type="ECO:0000313" key="4">
    <source>
        <dbReference type="EMBL" id="QLI60449.1"/>
    </source>
</evidence>
<comment type="similarity">
    <text evidence="1">Belongs to the type-I restriction system S methylase family.</text>
</comment>
<keyword evidence="3" id="KW-0238">DNA-binding</keyword>
<dbReference type="Gene3D" id="3.90.220.20">
    <property type="entry name" value="DNA methylase specificity domains"/>
    <property type="match status" value="2"/>
</dbReference>
<keyword evidence="2" id="KW-0680">Restriction system</keyword>
<proteinExistence type="inferred from homology"/>
<keyword evidence="4" id="KW-0255">Endonuclease</keyword>
<dbReference type="GO" id="GO:0003677">
    <property type="term" value="F:DNA binding"/>
    <property type="evidence" value="ECO:0007669"/>
    <property type="project" value="UniProtKB-KW"/>
</dbReference>
<dbReference type="Gene3D" id="1.10.287.1120">
    <property type="entry name" value="Bipartite methylase S protein"/>
    <property type="match status" value="1"/>
</dbReference>
<gene>
    <name evidence="4" type="ORF">C1C91_22720</name>
</gene>
<dbReference type="InterPro" id="IPR000055">
    <property type="entry name" value="Restrct_endonuc_typeI_TRD"/>
</dbReference>
<accession>A0A7D5UK06</accession>
<keyword evidence="4" id="KW-0378">Hydrolase</keyword>
<keyword evidence="4" id="KW-0540">Nuclease</keyword>
<evidence type="ECO:0000256" key="3">
    <source>
        <dbReference type="ARBA" id="ARBA00023125"/>
    </source>
</evidence>
<dbReference type="EMBL" id="CP039627">
    <property type="protein sequence ID" value="QLI60449.1"/>
    <property type="molecule type" value="Genomic_DNA"/>
</dbReference>
<evidence type="ECO:0000256" key="1">
    <source>
        <dbReference type="ARBA" id="ARBA00010923"/>
    </source>
</evidence>
<dbReference type="GO" id="GO:0004519">
    <property type="term" value="F:endonuclease activity"/>
    <property type="evidence" value="ECO:0007669"/>
    <property type="project" value="UniProtKB-KW"/>
</dbReference>
<dbReference type="InterPro" id="IPR044946">
    <property type="entry name" value="Restrct_endonuc_typeI_TRD_sf"/>
</dbReference>
<geneLocation type="plasmid" evidence="5">
    <name>paeca1-b</name>
</geneLocation>
<dbReference type="PANTHER" id="PTHR43140">
    <property type="entry name" value="TYPE-1 RESTRICTION ENZYME ECOKI SPECIFICITY PROTEIN"/>
    <property type="match status" value="1"/>
</dbReference>
<keyword evidence="4" id="KW-0614">Plasmid</keyword>
<reference evidence="4 5" key="1">
    <citation type="submission" date="2019-04" db="EMBL/GenBank/DDBJ databases">
        <title>Novel transposon Tn6433 variants accelerate the dissemination of tet(E) in Aeromonas under oxytetracycline stresses.</title>
        <authorList>
            <person name="Shi Y."/>
            <person name="Tian Z."/>
            <person name="Zhang Y."/>
            <person name="Zhang H."/>
            <person name="Yang M."/>
        </authorList>
    </citation>
    <scope>NUCLEOTIDE SEQUENCE [LARGE SCALE GENOMIC DNA]</scope>
    <source>
        <strain evidence="4 5">T25-39</strain>
        <plasmid evidence="5">paeca1-b</plasmid>
    </source>
</reference>
<name>A0A7D5UK06_AERCA</name>
<dbReference type="Proteomes" id="UP000266778">
    <property type="component" value="Plasmid pAeca1-b"/>
</dbReference>
<dbReference type="PANTHER" id="PTHR43140:SF1">
    <property type="entry name" value="TYPE I RESTRICTION ENZYME ECOKI SPECIFICITY SUBUNIT"/>
    <property type="match status" value="1"/>
</dbReference>
<dbReference type="CDD" id="cd17253">
    <property type="entry name" value="RMtype1_S_Eco933I-TRD2-CR2_like"/>
    <property type="match status" value="1"/>
</dbReference>
<evidence type="ECO:0000256" key="2">
    <source>
        <dbReference type="ARBA" id="ARBA00022747"/>
    </source>
</evidence>
<dbReference type="InterPro" id="IPR051212">
    <property type="entry name" value="Type-I_RE_S_subunit"/>
</dbReference>
<protein>
    <submittedName>
        <fullName evidence="4">Restriction endonuclease subunit S</fullName>
    </submittedName>
</protein>
<dbReference type="AlphaFoldDB" id="A0A7D5UK06"/>
<evidence type="ECO:0000313" key="5">
    <source>
        <dbReference type="Proteomes" id="UP000266778"/>
    </source>
</evidence>